<sequence>MDVEEESYNTFSSPFLSKSLSMALNARRKRLREDIRQNYRDQLLNRVDNLLTKLNKERGDPGERDQQKEQETNDNSDVESQADSVGPAESEVTLPMLTDRENTMVSTGGMKEQCNSQEQCKKSPSSAAIKASTPSTMYTPRNARTSPPKPNSATTKSRRPSTQSPGFPRENIVNNMKVQYICVLTFNAQVEIVITKVSMIPGNDPLECDKKT</sequence>
<feature type="compositionally biased region" description="Low complexity" evidence="1">
    <location>
        <begin position="122"/>
        <end position="136"/>
    </location>
</feature>
<keyword evidence="3" id="KW-1185">Reference proteome</keyword>
<evidence type="ECO:0000313" key="2">
    <source>
        <dbReference type="EMBL" id="CAH1772809.1"/>
    </source>
</evidence>
<gene>
    <name evidence="2" type="ORF">OFUS_LOCUS513</name>
</gene>
<evidence type="ECO:0000256" key="1">
    <source>
        <dbReference type="SAM" id="MobiDB-lite"/>
    </source>
</evidence>
<dbReference type="AlphaFoldDB" id="A0A8S4MX82"/>
<reference evidence="2" key="1">
    <citation type="submission" date="2022-03" db="EMBL/GenBank/DDBJ databases">
        <authorList>
            <person name="Martin C."/>
        </authorList>
    </citation>
    <scope>NUCLEOTIDE SEQUENCE</scope>
</reference>
<name>A0A8S4MX82_OWEFU</name>
<evidence type="ECO:0000313" key="3">
    <source>
        <dbReference type="Proteomes" id="UP000749559"/>
    </source>
</evidence>
<feature type="region of interest" description="Disordered" evidence="1">
    <location>
        <begin position="52"/>
        <end position="170"/>
    </location>
</feature>
<proteinExistence type="predicted"/>
<feature type="compositionally biased region" description="Polar residues" evidence="1">
    <location>
        <begin position="137"/>
        <end position="165"/>
    </location>
</feature>
<accession>A0A8S4MX82</accession>
<organism evidence="2 3">
    <name type="scientific">Owenia fusiformis</name>
    <name type="common">Polychaete worm</name>
    <dbReference type="NCBI Taxonomy" id="6347"/>
    <lineage>
        <taxon>Eukaryota</taxon>
        <taxon>Metazoa</taxon>
        <taxon>Spiralia</taxon>
        <taxon>Lophotrochozoa</taxon>
        <taxon>Annelida</taxon>
        <taxon>Polychaeta</taxon>
        <taxon>Sedentaria</taxon>
        <taxon>Canalipalpata</taxon>
        <taxon>Sabellida</taxon>
        <taxon>Oweniida</taxon>
        <taxon>Oweniidae</taxon>
        <taxon>Owenia</taxon>
    </lineage>
</organism>
<dbReference type="Proteomes" id="UP000749559">
    <property type="component" value="Unassembled WGS sequence"/>
</dbReference>
<feature type="compositionally biased region" description="Basic and acidic residues" evidence="1">
    <location>
        <begin position="54"/>
        <end position="71"/>
    </location>
</feature>
<comment type="caution">
    <text evidence="2">The sequence shown here is derived from an EMBL/GenBank/DDBJ whole genome shotgun (WGS) entry which is preliminary data.</text>
</comment>
<dbReference type="EMBL" id="CAIIXF020000001">
    <property type="protein sequence ID" value="CAH1772809.1"/>
    <property type="molecule type" value="Genomic_DNA"/>
</dbReference>
<protein>
    <submittedName>
        <fullName evidence="2">Uncharacterized protein</fullName>
    </submittedName>
</protein>